<keyword evidence="5 8" id="KW-1133">Transmembrane helix</keyword>
<dbReference type="Proteomes" id="UP001501444">
    <property type="component" value="Unassembled WGS sequence"/>
</dbReference>
<feature type="transmembrane region" description="Helical" evidence="8">
    <location>
        <begin position="378"/>
        <end position="401"/>
    </location>
</feature>
<evidence type="ECO:0000256" key="6">
    <source>
        <dbReference type="ARBA" id="ARBA00023136"/>
    </source>
</evidence>
<evidence type="ECO:0000313" key="9">
    <source>
        <dbReference type="EMBL" id="GAA2340033.1"/>
    </source>
</evidence>
<dbReference type="Pfam" id="PF07690">
    <property type="entry name" value="MFS_1"/>
    <property type="match status" value="1"/>
</dbReference>
<protein>
    <submittedName>
        <fullName evidence="9">MFS transporter</fullName>
    </submittedName>
</protein>
<dbReference type="PANTHER" id="PTHR23517">
    <property type="entry name" value="RESISTANCE PROTEIN MDTM, PUTATIVE-RELATED-RELATED"/>
    <property type="match status" value="1"/>
</dbReference>
<evidence type="ECO:0000256" key="8">
    <source>
        <dbReference type="SAM" id="Phobius"/>
    </source>
</evidence>
<evidence type="ECO:0000256" key="4">
    <source>
        <dbReference type="ARBA" id="ARBA00022692"/>
    </source>
</evidence>
<dbReference type="InterPro" id="IPR036259">
    <property type="entry name" value="MFS_trans_sf"/>
</dbReference>
<gene>
    <name evidence="9" type="ORF">GCM10010170_022620</name>
</gene>
<proteinExistence type="predicted"/>
<evidence type="ECO:0000256" key="5">
    <source>
        <dbReference type="ARBA" id="ARBA00022989"/>
    </source>
</evidence>
<feature type="transmembrane region" description="Helical" evidence="8">
    <location>
        <begin position="94"/>
        <end position="116"/>
    </location>
</feature>
<feature type="transmembrane region" description="Helical" evidence="8">
    <location>
        <begin position="216"/>
        <end position="243"/>
    </location>
</feature>
<feature type="transmembrane region" description="Helical" evidence="8">
    <location>
        <begin position="349"/>
        <end position="372"/>
    </location>
</feature>
<evidence type="ECO:0000313" key="10">
    <source>
        <dbReference type="Proteomes" id="UP001501444"/>
    </source>
</evidence>
<feature type="region of interest" description="Disordered" evidence="7">
    <location>
        <begin position="402"/>
        <end position="421"/>
    </location>
</feature>
<feature type="transmembrane region" description="Helical" evidence="8">
    <location>
        <begin position="174"/>
        <end position="195"/>
    </location>
</feature>
<dbReference type="SUPFAM" id="SSF103473">
    <property type="entry name" value="MFS general substrate transporter"/>
    <property type="match status" value="1"/>
</dbReference>
<dbReference type="InterPro" id="IPR050171">
    <property type="entry name" value="MFS_Transporters"/>
</dbReference>
<comment type="subcellular location">
    <subcellularLocation>
        <location evidence="1">Cell membrane</location>
        <topology evidence="1">Multi-pass membrane protein</topology>
    </subcellularLocation>
</comment>
<evidence type="ECO:0000256" key="3">
    <source>
        <dbReference type="ARBA" id="ARBA00022475"/>
    </source>
</evidence>
<evidence type="ECO:0000256" key="1">
    <source>
        <dbReference type="ARBA" id="ARBA00004651"/>
    </source>
</evidence>
<feature type="transmembrane region" description="Helical" evidence="8">
    <location>
        <begin position="50"/>
        <end position="73"/>
    </location>
</feature>
<evidence type="ECO:0000256" key="2">
    <source>
        <dbReference type="ARBA" id="ARBA00022448"/>
    </source>
</evidence>
<dbReference type="Gene3D" id="1.20.1250.20">
    <property type="entry name" value="MFS general substrate transporter like domains"/>
    <property type="match status" value="2"/>
</dbReference>
<evidence type="ECO:0000256" key="7">
    <source>
        <dbReference type="SAM" id="MobiDB-lite"/>
    </source>
</evidence>
<feature type="transmembrane region" description="Helical" evidence="8">
    <location>
        <begin position="315"/>
        <end position="337"/>
    </location>
</feature>
<feature type="transmembrane region" description="Helical" evidence="8">
    <location>
        <begin position="289"/>
        <end position="309"/>
    </location>
</feature>
<keyword evidence="3" id="KW-1003">Cell membrane</keyword>
<accession>A0ABP5T010</accession>
<keyword evidence="6 8" id="KW-0472">Membrane</keyword>
<dbReference type="InterPro" id="IPR011701">
    <property type="entry name" value="MFS"/>
</dbReference>
<sequence length="421" mass="42898">MAGRLGRLLTAMAPPAGAGRIFALSTVLSSVGVGLYSGLIVIYFNRDVGFAVATIGLGLSIAGAVAVPMRIVLGRLADRIGPKPVTIALELAQAALVLTVPFIGVVPAYIAVVVLLTVAEEGAHTARGALITAVLGRQGRTKVSAYLRSAFNAAATVGFALSGLVLAFDTHDWYIAAILVTAGTRALGAILLLRLPAAPPSPAPAAAGRWSALRDFPYVAVAFVSGIAGLGDVVLTVGIPLWLVNDTHAPRPLAAWLVVLNTILVVLLQVPLTRDADSPAGAARLQRRAFAATGVACAIAGLAAGIPAWAATVVLALSVLLLTVGEMWGAAGGWGLRYELAPAHAQGQYGGVFALGSTVRTVVGPLVVTVLIGWHAAGWLAIAAIFVLGMLVNGPAVNWAVRTRPPEPTTPEAVGDPVTAP</sequence>
<reference evidence="10" key="1">
    <citation type="journal article" date="2019" name="Int. J. Syst. Evol. Microbiol.">
        <title>The Global Catalogue of Microorganisms (GCM) 10K type strain sequencing project: providing services to taxonomists for standard genome sequencing and annotation.</title>
        <authorList>
            <consortium name="The Broad Institute Genomics Platform"/>
            <consortium name="The Broad Institute Genome Sequencing Center for Infectious Disease"/>
            <person name="Wu L."/>
            <person name="Ma J."/>
        </authorList>
    </citation>
    <scope>NUCLEOTIDE SEQUENCE [LARGE SCALE GENOMIC DNA]</scope>
    <source>
        <strain evidence="10">JCM 3272</strain>
    </source>
</reference>
<dbReference type="PANTHER" id="PTHR23517:SF2">
    <property type="entry name" value="MULTIDRUG RESISTANCE PROTEIN MDTH"/>
    <property type="match status" value="1"/>
</dbReference>
<keyword evidence="2" id="KW-0813">Transport</keyword>
<comment type="caution">
    <text evidence="9">The sequence shown here is derived from an EMBL/GenBank/DDBJ whole genome shotgun (WGS) entry which is preliminary data.</text>
</comment>
<dbReference type="EMBL" id="BAAARV010000019">
    <property type="protein sequence ID" value="GAA2340033.1"/>
    <property type="molecule type" value="Genomic_DNA"/>
</dbReference>
<dbReference type="RefSeq" id="WP_344612261.1">
    <property type="nucleotide sequence ID" value="NZ_BAAARV010000019.1"/>
</dbReference>
<feature type="transmembrane region" description="Helical" evidence="8">
    <location>
        <begin position="249"/>
        <end position="268"/>
    </location>
</feature>
<feature type="transmembrane region" description="Helical" evidence="8">
    <location>
        <begin position="150"/>
        <end position="168"/>
    </location>
</feature>
<name>A0ABP5T010_9ACTN</name>
<keyword evidence="4 8" id="KW-0812">Transmembrane</keyword>
<feature type="transmembrane region" description="Helical" evidence="8">
    <location>
        <begin position="21"/>
        <end position="44"/>
    </location>
</feature>
<organism evidence="9 10">
    <name type="scientific">Dactylosporangium salmoneum</name>
    <dbReference type="NCBI Taxonomy" id="53361"/>
    <lineage>
        <taxon>Bacteria</taxon>
        <taxon>Bacillati</taxon>
        <taxon>Actinomycetota</taxon>
        <taxon>Actinomycetes</taxon>
        <taxon>Micromonosporales</taxon>
        <taxon>Micromonosporaceae</taxon>
        <taxon>Dactylosporangium</taxon>
    </lineage>
</organism>
<keyword evidence="10" id="KW-1185">Reference proteome</keyword>